<proteinExistence type="predicted"/>
<name>A0A0D2P713_HYPSF</name>
<dbReference type="AlphaFoldDB" id="A0A0D2P713"/>
<feature type="compositionally biased region" description="Basic and acidic residues" evidence="1">
    <location>
        <begin position="59"/>
        <end position="68"/>
    </location>
</feature>
<feature type="region of interest" description="Disordered" evidence="1">
    <location>
        <begin position="38"/>
        <end position="68"/>
    </location>
</feature>
<organism evidence="2 3">
    <name type="scientific">Hypholoma sublateritium (strain FD-334 SS-4)</name>
    <dbReference type="NCBI Taxonomy" id="945553"/>
    <lineage>
        <taxon>Eukaryota</taxon>
        <taxon>Fungi</taxon>
        <taxon>Dikarya</taxon>
        <taxon>Basidiomycota</taxon>
        <taxon>Agaricomycotina</taxon>
        <taxon>Agaricomycetes</taxon>
        <taxon>Agaricomycetidae</taxon>
        <taxon>Agaricales</taxon>
        <taxon>Agaricineae</taxon>
        <taxon>Strophariaceae</taxon>
        <taxon>Hypholoma</taxon>
    </lineage>
</organism>
<sequence length="278" mass="30030">MQPLNILADDAAPIRTIAADVDFAAILRAVLPSLPLAESSGTSAPPCVAGSRPTKRARPFRDGSPDARDLLLEVTDPPKQLRQSKKRRRVRGEKIVRDGCRASSAIAQKHLSNVRPIQTRIETAGLPTAHGDYTALNKPLSPKIDQASSVQELQALGFQYIAAGTIKKGDRNLLRTDPRSKSRGPPLFSSHAARPELATCLASASNAAVADMAMCSGSGCDCHNAVFFDRKPSAGYWRQLTADHRQQFEAKIAQVLQSGLKKGARLRFGIEPVIFAVY</sequence>
<dbReference type="EMBL" id="KN817526">
    <property type="protein sequence ID" value="KJA26719.1"/>
    <property type="molecule type" value="Genomic_DNA"/>
</dbReference>
<evidence type="ECO:0000256" key="1">
    <source>
        <dbReference type="SAM" id="MobiDB-lite"/>
    </source>
</evidence>
<gene>
    <name evidence="2" type="ORF">HYPSUDRAFT_52222</name>
</gene>
<keyword evidence="3" id="KW-1185">Reference proteome</keyword>
<evidence type="ECO:0000313" key="3">
    <source>
        <dbReference type="Proteomes" id="UP000054270"/>
    </source>
</evidence>
<protein>
    <submittedName>
        <fullName evidence="2">Uncharacterized protein</fullName>
    </submittedName>
</protein>
<dbReference type="Proteomes" id="UP000054270">
    <property type="component" value="Unassembled WGS sequence"/>
</dbReference>
<reference evidence="3" key="1">
    <citation type="submission" date="2014-04" db="EMBL/GenBank/DDBJ databases">
        <title>Evolutionary Origins and Diversification of the Mycorrhizal Mutualists.</title>
        <authorList>
            <consortium name="DOE Joint Genome Institute"/>
            <consortium name="Mycorrhizal Genomics Consortium"/>
            <person name="Kohler A."/>
            <person name="Kuo A."/>
            <person name="Nagy L.G."/>
            <person name="Floudas D."/>
            <person name="Copeland A."/>
            <person name="Barry K.W."/>
            <person name="Cichocki N."/>
            <person name="Veneault-Fourrey C."/>
            <person name="LaButti K."/>
            <person name="Lindquist E.A."/>
            <person name="Lipzen A."/>
            <person name="Lundell T."/>
            <person name="Morin E."/>
            <person name="Murat C."/>
            <person name="Riley R."/>
            <person name="Ohm R."/>
            <person name="Sun H."/>
            <person name="Tunlid A."/>
            <person name="Henrissat B."/>
            <person name="Grigoriev I.V."/>
            <person name="Hibbett D.S."/>
            <person name="Martin F."/>
        </authorList>
    </citation>
    <scope>NUCLEOTIDE SEQUENCE [LARGE SCALE GENOMIC DNA]</scope>
    <source>
        <strain evidence="3">FD-334 SS-4</strain>
    </source>
</reference>
<accession>A0A0D2P713</accession>
<evidence type="ECO:0000313" key="2">
    <source>
        <dbReference type="EMBL" id="KJA26719.1"/>
    </source>
</evidence>